<organism evidence="2">
    <name type="scientific">marine sediment metagenome</name>
    <dbReference type="NCBI Taxonomy" id="412755"/>
    <lineage>
        <taxon>unclassified sequences</taxon>
        <taxon>metagenomes</taxon>
        <taxon>ecological metagenomes</taxon>
    </lineage>
</organism>
<evidence type="ECO:0000313" key="2">
    <source>
        <dbReference type="EMBL" id="KKK67139.1"/>
    </source>
</evidence>
<name>A0A0F8ZL55_9ZZZZ</name>
<accession>A0A0F8ZL55</accession>
<dbReference type="EMBL" id="LAZR01059752">
    <property type="protein sequence ID" value="KKK67139.1"/>
    <property type="molecule type" value="Genomic_DNA"/>
</dbReference>
<feature type="transmembrane region" description="Helical" evidence="1">
    <location>
        <begin position="230"/>
        <end position="255"/>
    </location>
</feature>
<gene>
    <name evidence="2" type="ORF">LCGC14_2957070</name>
</gene>
<reference evidence="2" key="1">
    <citation type="journal article" date="2015" name="Nature">
        <title>Complex archaea that bridge the gap between prokaryotes and eukaryotes.</title>
        <authorList>
            <person name="Spang A."/>
            <person name="Saw J.H."/>
            <person name="Jorgensen S.L."/>
            <person name="Zaremba-Niedzwiedzka K."/>
            <person name="Martijn J."/>
            <person name="Lind A.E."/>
            <person name="van Eijk R."/>
            <person name="Schleper C."/>
            <person name="Guy L."/>
            <person name="Ettema T.J."/>
        </authorList>
    </citation>
    <scope>NUCLEOTIDE SEQUENCE</scope>
</reference>
<proteinExistence type="predicted"/>
<keyword evidence="1" id="KW-0812">Transmembrane</keyword>
<evidence type="ECO:0000256" key="1">
    <source>
        <dbReference type="SAM" id="Phobius"/>
    </source>
</evidence>
<keyword evidence="1" id="KW-1133">Transmembrane helix</keyword>
<protein>
    <submittedName>
        <fullName evidence="2">Uncharacterized protein</fullName>
    </submittedName>
</protein>
<comment type="caution">
    <text evidence="2">The sequence shown here is derived from an EMBL/GenBank/DDBJ whole genome shotgun (WGS) entry which is preliminary data.</text>
</comment>
<sequence>MTVFLDENSRRGVDRLTGNIVASTPGDLYTAALGSFIRNEQSDSAAVAKGDLLASQFRRAETLGIDLPRSDHLNPFDPLENRDLMLQRPSERGDLRFAYDEAVRRANDTLAEVPDQESFLTVFEIETRVLEEAVEARERAEEVRSMVVPGFQSMLAEFGAVGVGVITDPINVLAFTAVAPIALQSLSTAILVEGATGFVSEAIIQTKVVPFLMEQGLSREEALALAAEKVISAGVFGGLFGGLGFGVFKLGVAAFRKFRRGDAKVIDQVLDGLDAKRAQLTPEQRESLDVLK</sequence>
<dbReference type="AlphaFoldDB" id="A0A0F8ZL55"/>
<feature type="non-terminal residue" evidence="2">
    <location>
        <position position="292"/>
    </location>
</feature>
<keyword evidence="1" id="KW-0472">Membrane</keyword>